<gene>
    <name evidence="1" type="ORF">RhiirA5_441231</name>
</gene>
<accession>A0A2N0NFX4</accession>
<name>A0A2N0NFX4_9GLOM</name>
<feature type="non-terminal residue" evidence="1">
    <location>
        <position position="1"/>
    </location>
</feature>
<evidence type="ECO:0000313" key="2">
    <source>
        <dbReference type="Proteomes" id="UP000232722"/>
    </source>
</evidence>
<dbReference type="AlphaFoldDB" id="A0A2N0NFX4"/>
<dbReference type="VEuPathDB" id="FungiDB:FUN_008241"/>
<dbReference type="VEuPathDB" id="FungiDB:RhiirA1_442289"/>
<comment type="caution">
    <text evidence="1">The sequence shown here is derived from an EMBL/GenBank/DDBJ whole genome shotgun (WGS) entry which is preliminary data.</text>
</comment>
<organism evidence="1 2">
    <name type="scientific">Rhizophagus irregularis</name>
    <dbReference type="NCBI Taxonomy" id="588596"/>
    <lineage>
        <taxon>Eukaryota</taxon>
        <taxon>Fungi</taxon>
        <taxon>Fungi incertae sedis</taxon>
        <taxon>Mucoromycota</taxon>
        <taxon>Glomeromycotina</taxon>
        <taxon>Glomeromycetes</taxon>
        <taxon>Glomerales</taxon>
        <taxon>Glomeraceae</taxon>
        <taxon>Rhizophagus</taxon>
    </lineage>
</organism>
<dbReference type="Proteomes" id="UP000232722">
    <property type="component" value="Unassembled WGS sequence"/>
</dbReference>
<reference evidence="1 2" key="2">
    <citation type="submission" date="2017-09" db="EMBL/GenBank/DDBJ databases">
        <title>Extensive intraspecific genome diversity in a model arbuscular mycorrhizal fungus.</title>
        <authorList>
            <person name="Chen E.C."/>
            <person name="Morin E."/>
            <person name="Beaudet D."/>
            <person name="Noel J."/>
            <person name="Ndikumana S."/>
            <person name="Charron P."/>
            <person name="St-Onge C."/>
            <person name="Giorgi J."/>
            <person name="Grigoriev I.V."/>
            <person name="Roux C."/>
            <person name="Martin F.M."/>
            <person name="Corradi N."/>
        </authorList>
    </citation>
    <scope>NUCLEOTIDE SEQUENCE [LARGE SCALE GENOMIC DNA]</scope>
    <source>
        <strain evidence="1 2">A5</strain>
    </source>
</reference>
<reference evidence="1 2" key="1">
    <citation type="submission" date="2016-04" db="EMBL/GenBank/DDBJ databases">
        <title>Genome analyses suggest a sexual origin of heterokaryosis in a supposedly ancient asexual fungus.</title>
        <authorList>
            <person name="Ropars J."/>
            <person name="Sedzielewska K."/>
            <person name="Noel J."/>
            <person name="Charron P."/>
            <person name="Farinelli L."/>
            <person name="Marton T."/>
            <person name="Kruger M."/>
            <person name="Pelin A."/>
            <person name="Brachmann A."/>
            <person name="Corradi N."/>
        </authorList>
    </citation>
    <scope>NUCLEOTIDE SEQUENCE [LARGE SCALE GENOMIC DNA]</scope>
    <source>
        <strain evidence="1 2">A5</strain>
    </source>
</reference>
<dbReference type="EMBL" id="LLXJ01007993">
    <property type="protein sequence ID" value="PKB93460.1"/>
    <property type="molecule type" value="Genomic_DNA"/>
</dbReference>
<proteinExistence type="predicted"/>
<protein>
    <submittedName>
        <fullName evidence="1">Uncharacterized protein</fullName>
    </submittedName>
</protein>
<evidence type="ECO:0000313" key="1">
    <source>
        <dbReference type="EMBL" id="PKB93460.1"/>
    </source>
</evidence>
<sequence length="257" mass="29284">SLITQAIQQDDNVTSRSILSGNLLSAYFNKETLAEVHVSLNNIDKLRYLVGKAYKTLHPFGQGVIGIYHDILNPKSDLINYVRKIDLYSNNGQVIITCMLDNQAKKLITLDYFQIDVSFKRVKGEINEFEINTYDSKHHLILSFCRIFTNVFTAEGYHRLFSSLFQIIREVSGQSIQFRHIHGSGIGCILADLDAAQAKGNLFHKTFTISTKNLIRQIPNATSKEQVHDLLQQIEDTNDEGIKGILFIYFRSLKELI</sequence>